<gene>
    <name evidence="2" type="ORF">ACJIZ3_005024</name>
</gene>
<dbReference type="Proteomes" id="UP001634393">
    <property type="component" value="Unassembled WGS sequence"/>
</dbReference>
<comment type="caution">
    <text evidence="2">The sequence shown here is derived from an EMBL/GenBank/DDBJ whole genome shotgun (WGS) entry which is preliminary data.</text>
</comment>
<evidence type="ECO:0000313" key="2">
    <source>
        <dbReference type="EMBL" id="KAL3819119.1"/>
    </source>
</evidence>
<keyword evidence="3" id="KW-1185">Reference proteome</keyword>
<evidence type="ECO:0000313" key="3">
    <source>
        <dbReference type="Proteomes" id="UP001634393"/>
    </source>
</evidence>
<keyword evidence="1" id="KW-0732">Signal</keyword>
<proteinExistence type="predicted"/>
<name>A0ABD3S3Q7_9LAMI</name>
<feature type="signal peptide" evidence="1">
    <location>
        <begin position="1"/>
        <end position="19"/>
    </location>
</feature>
<reference evidence="2 3" key="1">
    <citation type="submission" date="2024-12" db="EMBL/GenBank/DDBJ databases">
        <title>The unique morphological basis and parallel evolutionary history of personate flowers in Penstemon.</title>
        <authorList>
            <person name="Depatie T.H."/>
            <person name="Wessinger C.A."/>
        </authorList>
    </citation>
    <scope>NUCLEOTIDE SEQUENCE [LARGE SCALE GENOMIC DNA]</scope>
    <source>
        <strain evidence="2">WTNN_2</strain>
        <tissue evidence="2">Leaf</tissue>
    </source>
</reference>
<sequence length="94" mass="10616">MMRILLVILVFALVINSHARILKIEHSDKFKAEAYHQKFSESPSPPSKELTAPLLVEIFMKVMKRKPSRPPPPAPVLPPPIENLSSIHEDLAEI</sequence>
<feature type="chain" id="PRO_5044848338" evidence="1">
    <location>
        <begin position="20"/>
        <end position="94"/>
    </location>
</feature>
<evidence type="ECO:0000256" key="1">
    <source>
        <dbReference type="SAM" id="SignalP"/>
    </source>
</evidence>
<protein>
    <submittedName>
        <fullName evidence="2">Uncharacterized protein</fullName>
    </submittedName>
</protein>
<organism evidence="2 3">
    <name type="scientific">Penstemon smallii</name>
    <dbReference type="NCBI Taxonomy" id="265156"/>
    <lineage>
        <taxon>Eukaryota</taxon>
        <taxon>Viridiplantae</taxon>
        <taxon>Streptophyta</taxon>
        <taxon>Embryophyta</taxon>
        <taxon>Tracheophyta</taxon>
        <taxon>Spermatophyta</taxon>
        <taxon>Magnoliopsida</taxon>
        <taxon>eudicotyledons</taxon>
        <taxon>Gunneridae</taxon>
        <taxon>Pentapetalae</taxon>
        <taxon>asterids</taxon>
        <taxon>lamiids</taxon>
        <taxon>Lamiales</taxon>
        <taxon>Plantaginaceae</taxon>
        <taxon>Cheloneae</taxon>
        <taxon>Penstemon</taxon>
    </lineage>
</organism>
<accession>A0ABD3S3Q7</accession>
<dbReference type="EMBL" id="JBJXBP010000007">
    <property type="protein sequence ID" value="KAL3819119.1"/>
    <property type="molecule type" value="Genomic_DNA"/>
</dbReference>
<dbReference type="AlphaFoldDB" id="A0ABD3S3Q7"/>